<dbReference type="EMBL" id="CM044701">
    <property type="protein sequence ID" value="KAI5680262.1"/>
    <property type="molecule type" value="Genomic_DNA"/>
</dbReference>
<organism evidence="1 2">
    <name type="scientific">Catharanthus roseus</name>
    <name type="common">Madagascar periwinkle</name>
    <name type="synonym">Vinca rosea</name>
    <dbReference type="NCBI Taxonomy" id="4058"/>
    <lineage>
        <taxon>Eukaryota</taxon>
        <taxon>Viridiplantae</taxon>
        <taxon>Streptophyta</taxon>
        <taxon>Embryophyta</taxon>
        <taxon>Tracheophyta</taxon>
        <taxon>Spermatophyta</taxon>
        <taxon>Magnoliopsida</taxon>
        <taxon>eudicotyledons</taxon>
        <taxon>Gunneridae</taxon>
        <taxon>Pentapetalae</taxon>
        <taxon>asterids</taxon>
        <taxon>lamiids</taxon>
        <taxon>Gentianales</taxon>
        <taxon>Apocynaceae</taxon>
        <taxon>Rauvolfioideae</taxon>
        <taxon>Vinceae</taxon>
        <taxon>Catharanthinae</taxon>
        <taxon>Catharanthus</taxon>
    </lineage>
</organism>
<gene>
    <name evidence="1" type="ORF">M9H77_01489</name>
</gene>
<protein>
    <submittedName>
        <fullName evidence="1">Uncharacterized protein</fullName>
    </submittedName>
</protein>
<evidence type="ECO:0000313" key="2">
    <source>
        <dbReference type="Proteomes" id="UP001060085"/>
    </source>
</evidence>
<comment type="caution">
    <text evidence="1">The sequence shown here is derived from an EMBL/GenBank/DDBJ whole genome shotgun (WGS) entry which is preliminary data.</text>
</comment>
<name>A0ACC0C5Y3_CATRO</name>
<dbReference type="Proteomes" id="UP001060085">
    <property type="component" value="Linkage Group LG01"/>
</dbReference>
<sequence>MASTVKFLILLLPFLISITAAVFLPAYPSPLVSAEFQKNYAYPPSFFVAILSSLGFQDLSTVAAEANLSAVTPITIFAPSDSSVLTCPSCSLPLLLQEHSVLGLYTHHFLRTLAFGTKIETLAPNRCLTITSTPVTASTAISTRKVFVNGVEITKQDIFNNGLVVVHALQGHMSHLSPLSCGIESMTSLAFPRHPPPYAAAPFVLMRFMLKDAMIRLRVRGYSLVALAMRMKYGDLSDLKSLTVFAIDDASIFAGGEGHAYVSDLMLHVVPNMLLMSSNLLNLPPGTALPTMSRGQKLVVTTAGGGGPLAPMRINYEKIRKFDLVYNKRIVVHSISTPFRHVYNPTAEKGYLQDKESRLSNVENSGAHETVAPAPSAGSHGTGYSH</sequence>
<evidence type="ECO:0000313" key="1">
    <source>
        <dbReference type="EMBL" id="KAI5680262.1"/>
    </source>
</evidence>
<proteinExistence type="predicted"/>
<reference evidence="2" key="1">
    <citation type="journal article" date="2023" name="Nat. Plants">
        <title>Single-cell RNA sequencing provides a high-resolution roadmap for understanding the multicellular compartmentation of specialized metabolism.</title>
        <authorList>
            <person name="Sun S."/>
            <person name="Shen X."/>
            <person name="Li Y."/>
            <person name="Li Y."/>
            <person name="Wang S."/>
            <person name="Li R."/>
            <person name="Zhang H."/>
            <person name="Shen G."/>
            <person name="Guo B."/>
            <person name="Wei J."/>
            <person name="Xu J."/>
            <person name="St-Pierre B."/>
            <person name="Chen S."/>
            <person name="Sun C."/>
        </authorList>
    </citation>
    <scope>NUCLEOTIDE SEQUENCE [LARGE SCALE GENOMIC DNA]</scope>
</reference>
<keyword evidence="2" id="KW-1185">Reference proteome</keyword>
<accession>A0ACC0C5Y3</accession>